<evidence type="ECO:0000313" key="1">
    <source>
        <dbReference type="EMBL" id="QFY42964.1"/>
    </source>
</evidence>
<dbReference type="Proteomes" id="UP000325755">
    <property type="component" value="Chromosome"/>
</dbReference>
<sequence length="86" mass="9942">MNQILLLIEIPEWHEGYDYRRLDTFQRNLKSKLESAPEGYQAISDSAYLLPAKSGLLFLSHIVDCADRAGYAYRALYLNDDQSWIS</sequence>
<dbReference type="InParanoid" id="A0A5Q0BL83"/>
<dbReference type="KEGG" id="mmob:F6R98_10350"/>
<proteinExistence type="predicted"/>
<reference evidence="1 2" key="1">
    <citation type="submission" date="2019-09" db="EMBL/GenBank/DDBJ databases">
        <title>Ecophysiology of the spiral-shaped methanotroph Methylospira mobilis as revealed by the complete genome sequence.</title>
        <authorList>
            <person name="Oshkin I.Y."/>
            <person name="Dedysh S.N."/>
            <person name="Miroshnikov K."/>
            <person name="Danilova O.V."/>
            <person name="Hakobyan A."/>
            <person name="Liesack W."/>
        </authorList>
    </citation>
    <scope>NUCLEOTIDE SEQUENCE [LARGE SCALE GENOMIC DNA]</scope>
    <source>
        <strain evidence="1 2">Shm1</strain>
    </source>
</reference>
<accession>A0A5Q0BL83</accession>
<organism evidence="1 2">
    <name type="scientific">Candidatus Methylospira mobilis</name>
    <dbReference type="NCBI Taxonomy" id="1808979"/>
    <lineage>
        <taxon>Bacteria</taxon>
        <taxon>Pseudomonadati</taxon>
        <taxon>Pseudomonadota</taxon>
        <taxon>Gammaproteobacteria</taxon>
        <taxon>Methylococcales</taxon>
        <taxon>Methylococcaceae</taxon>
        <taxon>Candidatus Methylospira</taxon>
    </lineage>
</organism>
<keyword evidence="2" id="KW-1185">Reference proteome</keyword>
<dbReference type="AlphaFoldDB" id="A0A5Q0BL83"/>
<name>A0A5Q0BL83_9GAMM</name>
<gene>
    <name evidence="1" type="ORF">F6R98_10350</name>
</gene>
<protein>
    <submittedName>
        <fullName evidence="1">Uncharacterized protein</fullName>
    </submittedName>
</protein>
<dbReference type="RefSeq" id="WP_153248953.1">
    <property type="nucleotide sequence ID" value="NZ_CP044205.1"/>
</dbReference>
<evidence type="ECO:0000313" key="2">
    <source>
        <dbReference type="Proteomes" id="UP000325755"/>
    </source>
</evidence>
<dbReference type="EMBL" id="CP044205">
    <property type="protein sequence ID" value="QFY42964.1"/>
    <property type="molecule type" value="Genomic_DNA"/>
</dbReference>